<organism evidence="1 2">
    <name type="scientific">Cetraspora pellucida</name>
    <dbReference type="NCBI Taxonomy" id="1433469"/>
    <lineage>
        <taxon>Eukaryota</taxon>
        <taxon>Fungi</taxon>
        <taxon>Fungi incertae sedis</taxon>
        <taxon>Mucoromycota</taxon>
        <taxon>Glomeromycotina</taxon>
        <taxon>Glomeromycetes</taxon>
        <taxon>Diversisporales</taxon>
        <taxon>Gigasporaceae</taxon>
        <taxon>Cetraspora</taxon>
    </lineage>
</organism>
<accession>A0A9N9JRA3</accession>
<proteinExistence type="predicted"/>
<gene>
    <name evidence="1" type="ORF">CPELLU_LOCUS16960</name>
</gene>
<feature type="non-terminal residue" evidence="1">
    <location>
        <position position="1"/>
    </location>
</feature>
<protein>
    <submittedName>
        <fullName evidence="1">14071_t:CDS:1</fullName>
    </submittedName>
</protein>
<reference evidence="1" key="1">
    <citation type="submission" date="2021-06" db="EMBL/GenBank/DDBJ databases">
        <authorList>
            <person name="Kallberg Y."/>
            <person name="Tangrot J."/>
            <person name="Rosling A."/>
        </authorList>
    </citation>
    <scope>NUCLEOTIDE SEQUENCE</scope>
    <source>
        <strain evidence="1">FL966</strain>
    </source>
</reference>
<evidence type="ECO:0000313" key="1">
    <source>
        <dbReference type="EMBL" id="CAG8790231.1"/>
    </source>
</evidence>
<sequence length="203" mass="23474">WMLQEIEKGQRAEDLKMDVLQAFHFIIQSWDEVSINTIRNCWYHTKILVADTTDTNSHSEDFCQTTDPVLNDIVNALEALNLPYPMQVEEFLAIPEENIVYEVPSDDHVIAELVETFRTNDPTIVDFEDEDDSFEIPIVSVNMANTSLETIRTFLLQQNGTEEHINILKKIEKFINKTKVGQMQQSKIDQFFVENNGNSFQDA</sequence>
<name>A0A9N9JRA3_9GLOM</name>
<dbReference type="Proteomes" id="UP000789759">
    <property type="component" value="Unassembled WGS sequence"/>
</dbReference>
<comment type="caution">
    <text evidence="1">The sequence shown here is derived from an EMBL/GenBank/DDBJ whole genome shotgun (WGS) entry which is preliminary data.</text>
</comment>
<dbReference type="AlphaFoldDB" id="A0A9N9JRA3"/>
<evidence type="ECO:0000313" key="2">
    <source>
        <dbReference type="Proteomes" id="UP000789759"/>
    </source>
</evidence>
<dbReference type="EMBL" id="CAJVQA010026827">
    <property type="protein sequence ID" value="CAG8790231.1"/>
    <property type="molecule type" value="Genomic_DNA"/>
</dbReference>
<keyword evidence="2" id="KW-1185">Reference proteome</keyword>
<dbReference type="OrthoDB" id="2429137at2759"/>